<sequence length="82" mass="8922">MQTNGDVLFVRHDLFPYETAGMSLVAAKVCGDVEPGTQAELAQVPVDRNGLHIFIRERSPELANPYVALYERMGSGSLSVEG</sequence>
<gene>
    <name evidence="1" type="ORF">Kpho01_52060</name>
</gene>
<reference evidence="1" key="1">
    <citation type="submission" date="2023-02" db="EMBL/GenBank/DDBJ databases">
        <title>Kitasatospora phosalacinea NBRC 14362.</title>
        <authorList>
            <person name="Ichikawa N."/>
            <person name="Sato H."/>
            <person name="Tonouchi N."/>
        </authorList>
    </citation>
    <scope>NUCLEOTIDE SEQUENCE</scope>
    <source>
        <strain evidence="1">NBRC 14362</strain>
    </source>
</reference>
<dbReference type="Proteomes" id="UP001165143">
    <property type="component" value="Unassembled WGS sequence"/>
</dbReference>
<dbReference type="EMBL" id="BSRX01000034">
    <property type="protein sequence ID" value="GLW57195.1"/>
    <property type="molecule type" value="Genomic_DNA"/>
</dbReference>
<evidence type="ECO:0000313" key="1">
    <source>
        <dbReference type="EMBL" id="GLW57195.1"/>
    </source>
</evidence>
<comment type="caution">
    <text evidence="1">The sequence shown here is derived from an EMBL/GenBank/DDBJ whole genome shotgun (WGS) entry which is preliminary data.</text>
</comment>
<dbReference type="RefSeq" id="WP_033257011.1">
    <property type="nucleotide sequence ID" value="NZ_BSRX01000034.1"/>
</dbReference>
<name>A0A9W6US39_9ACTN</name>
<evidence type="ECO:0000313" key="2">
    <source>
        <dbReference type="Proteomes" id="UP001165143"/>
    </source>
</evidence>
<protein>
    <submittedName>
        <fullName evidence="1">Uncharacterized protein</fullName>
    </submittedName>
</protein>
<organism evidence="1 2">
    <name type="scientific">Kitasatospora phosalacinea</name>
    <dbReference type="NCBI Taxonomy" id="2065"/>
    <lineage>
        <taxon>Bacteria</taxon>
        <taxon>Bacillati</taxon>
        <taxon>Actinomycetota</taxon>
        <taxon>Actinomycetes</taxon>
        <taxon>Kitasatosporales</taxon>
        <taxon>Streptomycetaceae</taxon>
        <taxon>Kitasatospora</taxon>
    </lineage>
</organism>
<proteinExistence type="predicted"/>
<accession>A0A9W6US39</accession>
<dbReference type="AlphaFoldDB" id="A0A9W6US39"/>